<organism evidence="1 2">
    <name type="scientific">Punica granatum</name>
    <name type="common">Pomegranate</name>
    <dbReference type="NCBI Taxonomy" id="22663"/>
    <lineage>
        <taxon>Eukaryota</taxon>
        <taxon>Viridiplantae</taxon>
        <taxon>Streptophyta</taxon>
        <taxon>Embryophyta</taxon>
        <taxon>Tracheophyta</taxon>
        <taxon>Spermatophyta</taxon>
        <taxon>Magnoliopsida</taxon>
        <taxon>eudicotyledons</taxon>
        <taxon>Gunneridae</taxon>
        <taxon>Pentapetalae</taxon>
        <taxon>rosids</taxon>
        <taxon>malvids</taxon>
        <taxon>Myrtales</taxon>
        <taxon>Lythraceae</taxon>
        <taxon>Punica</taxon>
    </lineage>
</organism>
<name>A0A2I0JXF6_PUNGR</name>
<evidence type="ECO:0008006" key="3">
    <source>
        <dbReference type="Google" id="ProtNLM"/>
    </source>
</evidence>
<keyword evidence="2" id="KW-1185">Reference proteome</keyword>
<accession>A0A2I0JXF6</accession>
<evidence type="ECO:0000313" key="2">
    <source>
        <dbReference type="Proteomes" id="UP000233551"/>
    </source>
</evidence>
<proteinExistence type="predicted"/>
<dbReference type="AlphaFoldDB" id="A0A2I0JXF6"/>
<protein>
    <recommendedName>
        <fullName evidence="3">F-box domain-containing protein</fullName>
    </recommendedName>
</protein>
<reference evidence="1 2" key="1">
    <citation type="submission" date="2017-11" db="EMBL/GenBank/DDBJ databases">
        <title>De-novo sequencing of pomegranate (Punica granatum L.) genome.</title>
        <authorList>
            <person name="Akparov Z."/>
            <person name="Amiraslanov A."/>
            <person name="Hajiyeva S."/>
            <person name="Abbasov M."/>
            <person name="Kaur K."/>
            <person name="Hamwieh A."/>
            <person name="Solovyev V."/>
            <person name="Salamov A."/>
            <person name="Braich B."/>
            <person name="Kosarev P."/>
            <person name="Mahmoud A."/>
            <person name="Hajiyev E."/>
            <person name="Babayeva S."/>
            <person name="Izzatullayeva V."/>
            <person name="Mammadov A."/>
            <person name="Mammadov A."/>
            <person name="Sharifova S."/>
            <person name="Ojaghi J."/>
            <person name="Eynullazada K."/>
            <person name="Bayramov B."/>
            <person name="Abdulazimova A."/>
            <person name="Shahmuradov I."/>
        </authorList>
    </citation>
    <scope>NUCLEOTIDE SEQUENCE [LARGE SCALE GENOMIC DNA]</scope>
    <source>
        <strain evidence="2">cv. AG2017</strain>
        <tissue evidence="1">Leaf</tissue>
    </source>
</reference>
<dbReference type="EMBL" id="PGOL01001090">
    <property type="protein sequence ID" value="PKI60997.1"/>
    <property type="molecule type" value="Genomic_DNA"/>
</dbReference>
<dbReference type="SUPFAM" id="SSF81383">
    <property type="entry name" value="F-box domain"/>
    <property type="match status" value="1"/>
</dbReference>
<dbReference type="Proteomes" id="UP000233551">
    <property type="component" value="Unassembled WGS sequence"/>
</dbReference>
<dbReference type="InterPro" id="IPR036047">
    <property type="entry name" value="F-box-like_dom_sf"/>
</dbReference>
<gene>
    <name evidence="1" type="ORF">CRG98_018627</name>
</gene>
<evidence type="ECO:0000313" key="1">
    <source>
        <dbReference type="EMBL" id="PKI60997.1"/>
    </source>
</evidence>
<sequence length="99" mass="10839">MDWSSHAIPFAEFPEDLQLYILSFLSLQEIVAFAYVPSVCSGFWRLTANPSRSPPPHCCLSCSSTGNPHLRADSRVTPSSMVSLSRCSCGCRSPQATRS</sequence>
<comment type="caution">
    <text evidence="1">The sequence shown here is derived from an EMBL/GenBank/DDBJ whole genome shotgun (WGS) entry which is preliminary data.</text>
</comment>